<comment type="caution">
    <text evidence="5">The sequence shown here is derived from an EMBL/GenBank/DDBJ whole genome shotgun (WGS) entry which is preliminary data.</text>
</comment>
<feature type="domain" description="DOT1" evidence="4">
    <location>
        <begin position="124"/>
        <end position="191"/>
    </location>
</feature>
<evidence type="ECO:0000256" key="3">
    <source>
        <dbReference type="ARBA" id="ARBA00022691"/>
    </source>
</evidence>
<keyword evidence="2" id="KW-0808">Transferase</keyword>
<dbReference type="GO" id="GO:0031151">
    <property type="term" value="F:histone H3K79 methyltransferase activity"/>
    <property type="evidence" value="ECO:0007669"/>
    <property type="project" value="InterPro"/>
</dbReference>
<accession>A0A6A7N4L5</accession>
<protein>
    <submittedName>
        <fullName evidence="5">Histone methylation protein DOT1-like protein</fullName>
    </submittedName>
</protein>
<dbReference type="AlphaFoldDB" id="A0A6A7N4L5"/>
<dbReference type="Gene3D" id="3.40.50.150">
    <property type="entry name" value="Vaccinia Virus protein VP39"/>
    <property type="match status" value="1"/>
</dbReference>
<dbReference type="Pfam" id="PF08123">
    <property type="entry name" value="DOT1"/>
    <property type="match status" value="1"/>
</dbReference>
<evidence type="ECO:0000313" key="6">
    <source>
        <dbReference type="Proteomes" id="UP000440498"/>
    </source>
</evidence>
<keyword evidence="3" id="KW-0949">S-adenosyl-L-methionine</keyword>
<keyword evidence="1" id="KW-0489">Methyltransferase</keyword>
<dbReference type="GO" id="GO:0032259">
    <property type="term" value="P:methylation"/>
    <property type="evidence" value="ECO:0007669"/>
    <property type="project" value="UniProtKB-KW"/>
</dbReference>
<evidence type="ECO:0000259" key="4">
    <source>
        <dbReference type="Pfam" id="PF08123"/>
    </source>
</evidence>
<dbReference type="PANTHER" id="PTHR13610:SF9">
    <property type="entry name" value="FI06469P"/>
    <property type="match status" value="1"/>
</dbReference>
<dbReference type="InterPro" id="IPR025789">
    <property type="entry name" value="DOT1_dom"/>
</dbReference>
<dbReference type="RefSeq" id="WP_152839098.1">
    <property type="nucleotide sequence ID" value="NZ_WHUG01000006.1"/>
</dbReference>
<evidence type="ECO:0000256" key="2">
    <source>
        <dbReference type="ARBA" id="ARBA00022679"/>
    </source>
</evidence>
<dbReference type="SUPFAM" id="SSF53335">
    <property type="entry name" value="S-adenosyl-L-methionine-dependent methyltransferases"/>
    <property type="match status" value="1"/>
</dbReference>
<evidence type="ECO:0000256" key="1">
    <source>
        <dbReference type="ARBA" id="ARBA00022603"/>
    </source>
</evidence>
<name>A0A6A7N4L5_9BURK</name>
<dbReference type="InterPro" id="IPR026170">
    <property type="entry name" value="FAM173A/B"/>
</dbReference>
<dbReference type="EMBL" id="WHUG01000006">
    <property type="protein sequence ID" value="MQA39847.1"/>
    <property type="molecule type" value="Genomic_DNA"/>
</dbReference>
<dbReference type="PANTHER" id="PTHR13610">
    <property type="entry name" value="METHYLTRANSFERASE DOMAIN-CONTAINING PROTEIN"/>
    <property type="match status" value="1"/>
</dbReference>
<keyword evidence="6" id="KW-1185">Reference proteome</keyword>
<reference evidence="5 6" key="1">
    <citation type="submission" date="2019-10" db="EMBL/GenBank/DDBJ databases">
        <title>Two novel species isolated from a subtropical stream in China.</title>
        <authorList>
            <person name="Lu H."/>
        </authorList>
    </citation>
    <scope>NUCLEOTIDE SEQUENCE [LARGE SCALE GENOMIC DNA]</scope>
    <source>
        <strain evidence="5 6">FT29W</strain>
    </source>
</reference>
<dbReference type="InterPro" id="IPR029063">
    <property type="entry name" value="SAM-dependent_MTases_sf"/>
</dbReference>
<organism evidence="5 6">
    <name type="scientific">Rugamonas aquatica</name>
    <dbReference type="NCBI Taxonomy" id="2743357"/>
    <lineage>
        <taxon>Bacteria</taxon>
        <taxon>Pseudomonadati</taxon>
        <taxon>Pseudomonadota</taxon>
        <taxon>Betaproteobacteria</taxon>
        <taxon>Burkholderiales</taxon>
        <taxon>Oxalobacteraceae</taxon>
        <taxon>Telluria group</taxon>
        <taxon>Rugamonas</taxon>
    </lineage>
</organism>
<evidence type="ECO:0000313" key="5">
    <source>
        <dbReference type="EMBL" id="MQA39847.1"/>
    </source>
</evidence>
<sequence length="353" mass="38627">MRKEDRPARPITSFQHPDDVFEALFLSIQGGEKHVRPPISLTPDTPFLQFIEVGYALRACLEDRSRRDYLIQRLRPHVSAIIGTLPASLLPHGMLPRTAPPPGFRPLEQISDAEVHAWLAEDCSLIYGEFQRYELDNYFEALAPFLPPGGVMVDLGSGLGKVVMSAALAFPFQRCIGVELMGYRHAMAVQRLHALLALAGQGLASLPSPLTPDTPLQLPFGGTASGSHLLDLASRIAFIEADMFKVDVRGASLVFMYSTCFGPLMDALGDKLAREMQEGALVSSTTYALKHPAFRLLHYFPAGTVAWTSVMLYQRIGPLESLAPAAAQAAYEPDLDAWEERVRQDLAALDGAA</sequence>
<gene>
    <name evidence="5" type="ORF">GEV02_16980</name>
</gene>
<proteinExistence type="predicted"/>
<dbReference type="Proteomes" id="UP000440498">
    <property type="component" value="Unassembled WGS sequence"/>
</dbReference>